<name>A0A935C534_9FIRM</name>
<dbReference type="PANTHER" id="PTHR47992">
    <property type="entry name" value="PROTEIN PHOSPHATASE"/>
    <property type="match status" value="1"/>
</dbReference>
<evidence type="ECO:0000313" key="3">
    <source>
        <dbReference type="Proteomes" id="UP000633365"/>
    </source>
</evidence>
<gene>
    <name evidence="2" type="ORF">JKK62_14830</name>
</gene>
<dbReference type="PROSITE" id="PS51746">
    <property type="entry name" value="PPM_2"/>
    <property type="match status" value="1"/>
</dbReference>
<dbReference type="SMART" id="SM00332">
    <property type="entry name" value="PP2Cc"/>
    <property type="match status" value="1"/>
</dbReference>
<dbReference type="Proteomes" id="UP000633365">
    <property type="component" value="Unassembled WGS sequence"/>
</dbReference>
<dbReference type="CDD" id="cd00143">
    <property type="entry name" value="PP2Cc"/>
    <property type="match status" value="1"/>
</dbReference>
<dbReference type="SUPFAM" id="SSF81606">
    <property type="entry name" value="PP2C-like"/>
    <property type="match status" value="1"/>
</dbReference>
<accession>A0A935C534</accession>
<comment type="caution">
    <text evidence="2">The sequence shown here is derived from an EMBL/GenBank/DDBJ whole genome shotgun (WGS) entry which is preliminary data.</text>
</comment>
<dbReference type="AlphaFoldDB" id="A0A935C534"/>
<evidence type="ECO:0000259" key="1">
    <source>
        <dbReference type="PROSITE" id="PS51746"/>
    </source>
</evidence>
<dbReference type="GO" id="GO:0004722">
    <property type="term" value="F:protein serine/threonine phosphatase activity"/>
    <property type="evidence" value="ECO:0007669"/>
    <property type="project" value="InterPro"/>
</dbReference>
<organism evidence="2 3">
    <name type="scientific">Ruminococcus difficilis</name>
    <dbReference type="NCBI Taxonomy" id="2763069"/>
    <lineage>
        <taxon>Bacteria</taxon>
        <taxon>Bacillati</taxon>
        <taxon>Bacillota</taxon>
        <taxon>Clostridia</taxon>
        <taxon>Eubacteriales</taxon>
        <taxon>Oscillospiraceae</taxon>
        <taxon>Ruminococcus</taxon>
    </lineage>
</organism>
<feature type="domain" description="PPM-type phosphatase" evidence="1">
    <location>
        <begin position="7"/>
        <end position="244"/>
    </location>
</feature>
<evidence type="ECO:0000313" key="2">
    <source>
        <dbReference type="EMBL" id="MBK6089897.1"/>
    </source>
</evidence>
<dbReference type="InterPro" id="IPR036457">
    <property type="entry name" value="PPM-type-like_dom_sf"/>
</dbReference>
<dbReference type="Gene3D" id="3.60.40.10">
    <property type="entry name" value="PPM-type phosphatase domain"/>
    <property type="match status" value="1"/>
</dbReference>
<proteinExistence type="predicted"/>
<dbReference type="InterPro" id="IPR015655">
    <property type="entry name" value="PP2C"/>
</dbReference>
<dbReference type="SMART" id="SM00331">
    <property type="entry name" value="PP2C_SIG"/>
    <property type="match status" value="1"/>
</dbReference>
<dbReference type="EMBL" id="JAEQMG010000163">
    <property type="protein sequence ID" value="MBK6089897.1"/>
    <property type="molecule type" value="Genomic_DNA"/>
</dbReference>
<sequence>MHKNRVEYAVVCSMGKIRKNNEDNFYCAGHIRDDVNSVLDVAFSGKVDADANELFAVFDGMGGEACGEVASYVAATESLVFTRSKDAYQEYLKPLAARINNAICQETEARSLVLMGTTAAMLQVHSEDIFILNSGDSRIYRLSGHELEQLSMEHVALSGSSKAITQFFGMPEGYEAAPYAARGKFKPGDMYLLCSDGVTDMLSDDEICRIIDDRMDLDVLARALTDAALDRGGMDNTTALLLRMT</sequence>
<dbReference type="InterPro" id="IPR001932">
    <property type="entry name" value="PPM-type_phosphatase-like_dom"/>
</dbReference>
<reference evidence="2" key="1">
    <citation type="submission" date="2021-01" db="EMBL/GenBank/DDBJ databases">
        <title>Genome public.</title>
        <authorList>
            <person name="Liu C."/>
            <person name="Sun Q."/>
        </authorList>
    </citation>
    <scope>NUCLEOTIDE SEQUENCE</scope>
    <source>
        <strain evidence="2">M6</strain>
    </source>
</reference>
<keyword evidence="3" id="KW-1185">Reference proteome</keyword>
<protein>
    <submittedName>
        <fullName evidence="2">Serine/threonine-protein phosphatase</fullName>
    </submittedName>
</protein>
<dbReference type="Pfam" id="PF13672">
    <property type="entry name" value="PP2C_2"/>
    <property type="match status" value="1"/>
</dbReference>